<dbReference type="GO" id="GO:0046872">
    <property type="term" value="F:metal ion binding"/>
    <property type="evidence" value="ECO:0007669"/>
    <property type="project" value="UniProtKB-KW"/>
</dbReference>
<feature type="binding site" evidence="6">
    <location>
        <position position="222"/>
    </location>
    <ligand>
        <name>Fe cation</name>
        <dbReference type="ChEBI" id="CHEBI:24875"/>
        <label>2</label>
    </ligand>
</feature>
<gene>
    <name evidence="8" type="ORF">FYJ51_02040</name>
</gene>
<keyword evidence="4 6" id="KW-0408">Iron</keyword>
<feature type="binding site" evidence="6">
    <location>
        <position position="91"/>
    </location>
    <ligand>
        <name>Fe cation</name>
        <dbReference type="ChEBI" id="CHEBI:24875"/>
        <label>1</label>
    </ligand>
</feature>
<feature type="binding site" evidence="6">
    <location>
        <position position="188"/>
    </location>
    <ligand>
        <name>Fe cation</name>
        <dbReference type="ChEBI" id="CHEBI:24875"/>
        <label>2</label>
    </ligand>
</feature>
<organism evidence="8 9">
    <name type="scientific">Stecheria intestinalis</name>
    <dbReference type="NCBI Taxonomy" id="2606630"/>
    <lineage>
        <taxon>Bacteria</taxon>
        <taxon>Bacillati</taxon>
        <taxon>Bacillota</taxon>
        <taxon>Erysipelotrichia</taxon>
        <taxon>Erysipelotrichales</taxon>
        <taxon>Erysipelotrichaceae</taxon>
        <taxon>Stecheria</taxon>
    </lineage>
</organism>
<comment type="caution">
    <text evidence="8">The sequence shown here is derived from an EMBL/GenBank/DDBJ whole genome shotgun (WGS) entry which is preliminary data.</text>
</comment>
<comment type="similarity">
    <text evidence="1 4">Belongs to the ribonucleoside diphosphate reductase small chain family.</text>
</comment>
<dbReference type="GO" id="GO:0004748">
    <property type="term" value="F:ribonucleoside-diphosphate reductase activity, thioredoxin disulfide as acceptor"/>
    <property type="evidence" value="ECO:0007669"/>
    <property type="project" value="UniProtKB-EC"/>
</dbReference>
<dbReference type="GO" id="GO:0009263">
    <property type="term" value="P:deoxyribonucleotide biosynthetic process"/>
    <property type="evidence" value="ECO:0007669"/>
    <property type="project" value="UniProtKB-KW"/>
</dbReference>
<evidence type="ECO:0000313" key="9">
    <source>
        <dbReference type="Proteomes" id="UP000461880"/>
    </source>
</evidence>
<keyword evidence="4" id="KW-0215">Deoxyribonucleotide synthesis</keyword>
<dbReference type="InterPro" id="IPR000358">
    <property type="entry name" value="RNR_small_fam"/>
</dbReference>
<feature type="binding site" evidence="6">
    <location>
        <position position="121"/>
    </location>
    <ligand>
        <name>Fe cation</name>
        <dbReference type="ChEBI" id="CHEBI:24875"/>
        <label>2</label>
    </ligand>
</feature>
<dbReference type="PROSITE" id="PS00368">
    <property type="entry name" value="RIBORED_SMALL"/>
    <property type="match status" value="1"/>
</dbReference>
<feature type="binding site" evidence="6">
    <location>
        <position position="124"/>
    </location>
    <ligand>
        <name>Fe cation</name>
        <dbReference type="ChEBI" id="CHEBI:24875"/>
        <label>1</label>
    </ligand>
</feature>
<dbReference type="PANTHER" id="PTHR23409:SF18">
    <property type="entry name" value="RIBONUCLEOSIDE-DIPHOSPHATE REDUCTASE SUBUNIT M2"/>
    <property type="match status" value="1"/>
</dbReference>
<dbReference type="SUPFAM" id="SSF47240">
    <property type="entry name" value="Ferritin-like"/>
    <property type="match status" value="1"/>
</dbReference>
<dbReference type="EC" id="1.17.4.1" evidence="4"/>
<keyword evidence="7" id="KW-0472">Membrane</keyword>
<feature type="binding site" evidence="6">
    <location>
        <position position="121"/>
    </location>
    <ligand>
        <name>Fe cation</name>
        <dbReference type="ChEBI" id="CHEBI:24875"/>
        <label>1</label>
    </ligand>
</feature>
<dbReference type="InterPro" id="IPR009078">
    <property type="entry name" value="Ferritin-like_SF"/>
</dbReference>
<comment type="subunit">
    <text evidence="2">Tetramer of two alpha and two beta subunits.</text>
</comment>
<dbReference type="InterPro" id="IPR033909">
    <property type="entry name" value="RNR_small"/>
</dbReference>
<keyword evidence="7" id="KW-0812">Transmembrane</keyword>
<dbReference type="Pfam" id="PF00268">
    <property type="entry name" value="Ribonuc_red_sm"/>
    <property type="match status" value="1"/>
</dbReference>
<comment type="catalytic activity">
    <reaction evidence="3 4">
        <text>a 2'-deoxyribonucleoside 5'-diphosphate + [thioredoxin]-disulfide + H2O = a ribonucleoside 5'-diphosphate + [thioredoxin]-dithiol</text>
        <dbReference type="Rhea" id="RHEA:23252"/>
        <dbReference type="Rhea" id="RHEA-COMP:10698"/>
        <dbReference type="Rhea" id="RHEA-COMP:10700"/>
        <dbReference type="ChEBI" id="CHEBI:15377"/>
        <dbReference type="ChEBI" id="CHEBI:29950"/>
        <dbReference type="ChEBI" id="CHEBI:50058"/>
        <dbReference type="ChEBI" id="CHEBI:57930"/>
        <dbReference type="ChEBI" id="CHEBI:73316"/>
        <dbReference type="EC" id="1.17.4.1"/>
    </reaction>
</comment>
<keyword evidence="9" id="KW-1185">Reference proteome</keyword>
<evidence type="ECO:0000256" key="5">
    <source>
        <dbReference type="PIRSR" id="PIRSR000355-1"/>
    </source>
</evidence>
<keyword evidence="4 6" id="KW-0479">Metal-binding</keyword>
<comment type="cofactor">
    <cofactor evidence="4 6">
        <name>Fe cation</name>
        <dbReference type="ChEBI" id="CHEBI:24875"/>
    </cofactor>
    <text evidence="4 6">Binds 2 iron ions per subunit.</text>
</comment>
<reference evidence="8 9" key="1">
    <citation type="submission" date="2019-08" db="EMBL/GenBank/DDBJ databases">
        <title>In-depth cultivation of the pig gut microbiome towards novel bacterial diversity and tailored functional studies.</title>
        <authorList>
            <person name="Wylensek D."/>
            <person name="Hitch T.C.A."/>
            <person name="Clavel T."/>
        </authorList>
    </citation>
    <scope>NUCLEOTIDE SEQUENCE [LARGE SCALE GENOMIC DNA]</scope>
    <source>
        <strain evidence="8 9">Oil+RF-744-GAM-WT-6</strain>
    </source>
</reference>
<dbReference type="InterPro" id="IPR012348">
    <property type="entry name" value="RNR-like"/>
</dbReference>
<keyword evidence="4 8" id="KW-0560">Oxidoreductase</keyword>
<dbReference type="PIRSF" id="PIRSF000355">
    <property type="entry name" value="NrdB"/>
    <property type="match status" value="1"/>
</dbReference>
<name>A0A7X2NQE3_9FIRM</name>
<evidence type="ECO:0000313" key="8">
    <source>
        <dbReference type="EMBL" id="MSS57687.1"/>
    </source>
</evidence>
<dbReference type="InterPro" id="IPR030475">
    <property type="entry name" value="RNR_small_AS"/>
</dbReference>
<feature type="transmembrane region" description="Helical" evidence="7">
    <location>
        <begin position="177"/>
        <end position="200"/>
    </location>
</feature>
<comment type="function">
    <text evidence="4">Provides the precursors necessary for DNA synthesis. Catalyzes the biosynthesis of deoxyribonucleotides from the corresponding ribonucleotides.</text>
</comment>
<dbReference type="UniPathway" id="UPA00326"/>
<protein>
    <recommendedName>
        <fullName evidence="4">Ribonucleoside-diphosphate reductase subunit beta</fullName>
        <ecNumber evidence="4">1.17.4.1</ecNumber>
    </recommendedName>
</protein>
<dbReference type="Gene3D" id="1.10.620.20">
    <property type="entry name" value="Ribonucleotide Reductase, subunit A"/>
    <property type="match status" value="1"/>
</dbReference>
<evidence type="ECO:0000256" key="3">
    <source>
        <dbReference type="ARBA" id="ARBA00047754"/>
    </source>
</evidence>
<sequence length="351" mass="41377">MEDTIRRKPLFNPDGDTDVRDRRLLNFNTTNINDFNNLKYPWVSDWYRNAMNNFWIPEEISLNPDKSDYPNLLPAERTAYDKILSFLVYLDSLQSANLPNISQYVTANEINLCLSIQTFQECIHSQSYSYMLDTICSPLERDQILYQWKEDEHLLKRNTFIGNLYNEFVAHQDKRSFLRVCVANFILEGIYFYSGFMFFYNLGRNGKMPGSVQEIRYINRDENTHLWLFMEIINILQKEEPELFTQENKQMIYDMIDEGVRQEIAWGSYVIGDQIPGLNQSMVEDYIRYLGNIRLKSIGLEPLYPGLEEEPESMRWVSQYADANQVKTDFFEARSSAYAKSSAIEDDLDSF</sequence>
<dbReference type="AlphaFoldDB" id="A0A7X2NQE3"/>
<accession>A0A7X2NQE3</accession>
<dbReference type="RefSeq" id="WP_154502645.1">
    <property type="nucleotide sequence ID" value="NZ_VUMN01000002.1"/>
</dbReference>
<evidence type="ECO:0000256" key="6">
    <source>
        <dbReference type="PIRSR" id="PIRSR000355-2"/>
    </source>
</evidence>
<feature type="active site" evidence="5">
    <location>
        <position position="128"/>
    </location>
</feature>
<dbReference type="EMBL" id="VUMN01000002">
    <property type="protein sequence ID" value="MSS57687.1"/>
    <property type="molecule type" value="Genomic_DNA"/>
</dbReference>
<dbReference type="Proteomes" id="UP000461880">
    <property type="component" value="Unassembled WGS sequence"/>
</dbReference>
<evidence type="ECO:0000256" key="4">
    <source>
        <dbReference type="PIRNR" id="PIRNR000355"/>
    </source>
</evidence>
<dbReference type="CDD" id="cd01049">
    <property type="entry name" value="RNRR2"/>
    <property type="match status" value="1"/>
</dbReference>
<evidence type="ECO:0000256" key="2">
    <source>
        <dbReference type="ARBA" id="ARBA00011209"/>
    </source>
</evidence>
<dbReference type="PANTHER" id="PTHR23409">
    <property type="entry name" value="RIBONUCLEOSIDE-DIPHOSPHATE REDUCTASE SMALL CHAIN"/>
    <property type="match status" value="1"/>
</dbReference>
<evidence type="ECO:0000256" key="1">
    <source>
        <dbReference type="ARBA" id="ARBA00009303"/>
    </source>
</evidence>
<proteinExistence type="inferred from homology"/>
<evidence type="ECO:0000256" key="7">
    <source>
        <dbReference type="SAM" id="Phobius"/>
    </source>
</evidence>
<dbReference type="NCBIfam" id="NF007184">
    <property type="entry name" value="PRK09614.1-3"/>
    <property type="match status" value="1"/>
</dbReference>
<keyword evidence="7" id="KW-1133">Transmembrane helix</keyword>
<feature type="binding site" evidence="6">
    <location>
        <position position="225"/>
    </location>
    <ligand>
        <name>Fe cation</name>
        <dbReference type="ChEBI" id="CHEBI:24875"/>
        <label>2</label>
    </ligand>
</feature>